<accession>A0A9D3NG85</accession>
<proteinExistence type="predicted"/>
<protein>
    <submittedName>
        <fullName evidence="1">Uncharacterized protein</fullName>
    </submittedName>
</protein>
<keyword evidence="2" id="KW-1185">Reference proteome</keyword>
<dbReference type="Proteomes" id="UP000824219">
    <property type="component" value="Linkage Group LG19"/>
</dbReference>
<sequence length="86" mass="9526">MLPAVAHAPPLSTPPSLFKRTNVSSTVEEFRLHSERGKKERILKTSLHLFLRGAINQADQKQKARSSKSFSGRIFILGTSPESLPV</sequence>
<comment type="caution">
    <text evidence="1">The sequence shown here is derived from an EMBL/GenBank/DDBJ whole genome shotgun (WGS) entry which is preliminary data.</text>
</comment>
<gene>
    <name evidence="1" type="ORF">KOW79_016313</name>
</gene>
<evidence type="ECO:0000313" key="2">
    <source>
        <dbReference type="Proteomes" id="UP000824219"/>
    </source>
</evidence>
<evidence type="ECO:0000313" key="1">
    <source>
        <dbReference type="EMBL" id="KAG7320460.1"/>
    </source>
</evidence>
<dbReference type="EMBL" id="JAHKSW010000019">
    <property type="protein sequence ID" value="KAG7320460.1"/>
    <property type="molecule type" value="Genomic_DNA"/>
</dbReference>
<dbReference type="AlphaFoldDB" id="A0A9D3NG85"/>
<organism evidence="1 2">
    <name type="scientific">Hemibagrus wyckioides</name>
    <dbReference type="NCBI Taxonomy" id="337641"/>
    <lineage>
        <taxon>Eukaryota</taxon>
        <taxon>Metazoa</taxon>
        <taxon>Chordata</taxon>
        <taxon>Craniata</taxon>
        <taxon>Vertebrata</taxon>
        <taxon>Euteleostomi</taxon>
        <taxon>Actinopterygii</taxon>
        <taxon>Neopterygii</taxon>
        <taxon>Teleostei</taxon>
        <taxon>Ostariophysi</taxon>
        <taxon>Siluriformes</taxon>
        <taxon>Bagridae</taxon>
        <taxon>Hemibagrus</taxon>
    </lineage>
</organism>
<name>A0A9D3NG85_9TELE</name>
<reference evidence="1 2" key="1">
    <citation type="submission" date="2021-06" db="EMBL/GenBank/DDBJ databases">
        <title>Chromosome-level genome assembly of the red-tail catfish (Hemibagrus wyckioides).</title>
        <authorList>
            <person name="Shao F."/>
        </authorList>
    </citation>
    <scope>NUCLEOTIDE SEQUENCE [LARGE SCALE GENOMIC DNA]</scope>
    <source>
        <strain evidence="1">EC202008001</strain>
        <tissue evidence="1">Blood</tissue>
    </source>
</reference>